<evidence type="ECO:0000256" key="10">
    <source>
        <dbReference type="ARBA" id="ARBA00023143"/>
    </source>
</evidence>
<dbReference type="GO" id="GO:0009425">
    <property type="term" value="C:bacterial-type flagellum basal body"/>
    <property type="evidence" value="ECO:0007669"/>
    <property type="project" value="UniProtKB-SubCell"/>
</dbReference>
<evidence type="ECO:0000313" key="15">
    <source>
        <dbReference type="Proteomes" id="UP000076574"/>
    </source>
</evidence>
<comment type="subcellular location">
    <subcellularLocation>
        <location evidence="1">Bacterial flagellum basal body</location>
    </subcellularLocation>
    <subcellularLocation>
        <location evidence="2">Cell inner membrane</location>
        <topology evidence="2">Peripheral membrane protein</topology>
    </subcellularLocation>
</comment>
<evidence type="ECO:0000256" key="9">
    <source>
        <dbReference type="ARBA" id="ARBA00023136"/>
    </source>
</evidence>
<feature type="domain" description="Flagellar motor switch protein FliN-like C-terminal" evidence="12">
    <location>
        <begin position="228"/>
        <end position="296"/>
    </location>
</feature>
<evidence type="ECO:0000313" key="14">
    <source>
        <dbReference type="EMBL" id="KZD25546.1"/>
    </source>
</evidence>
<dbReference type="EMBL" id="KT955714">
    <property type="protein sequence ID" value="AMH39586.1"/>
    <property type="molecule type" value="Genomic_DNA"/>
</dbReference>
<accession>A0A109ZYG9</accession>
<dbReference type="RefSeq" id="WP_068729903.1">
    <property type="nucleotide sequence ID" value="NZ_LVYV01000001.1"/>
</dbReference>
<evidence type="ECO:0000256" key="1">
    <source>
        <dbReference type="ARBA" id="ARBA00004117"/>
    </source>
</evidence>
<reference evidence="13" key="1">
    <citation type="submission" date="2015-10" db="EMBL/GenBank/DDBJ databases">
        <title>Evolution marks in rhizobial microsymbionts genomes from the relict species Vavilovia formosa (Stev.) Fed.</title>
        <authorList>
            <person name="Kopat V."/>
        </authorList>
    </citation>
    <scope>NUCLEOTIDE SEQUENCE</scope>
    <source>
        <strain evidence="13">Vaf-07</strain>
    </source>
</reference>
<evidence type="ECO:0000256" key="2">
    <source>
        <dbReference type="ARBA" id="ARBA00004417"/>
    </source>
</evidence>
<evidence type="ECO:0000259" key="12">
    <source>
        <dbReference type="Pfam" id="PF01052"/>
    </source>
</evidence>
<dbReference type="Pfam" id="PF01052">
    <property type="entry name" value="FliMN_C"/>
    <property type="match status" value="1"/>
</dbReference>
<dbReference type="STRING" id="943830.A4A58_03815"/>
<dbReference type="PANTHER" id="PTHR30034">
    <property type="entry name" value="FLAGELLAR MOTOR SWITCH PROTEIN FLIM"/>
    <property type="match status" value="1"/>
</dbReference>
<evidence type="ECO:0000313" key="13">
    <source>
        <dbReference type="EMBL" id="AMH39586.1"/>
    </source>
</evidence>
<dbReference type="Pfam" id="PF02154">
    <property type="entry name" value="FliM"/>
    <property type="match status" value="1"/>
</dbReference>
<organism evidence="13">
    <name type="scientific">Tardiphaga robiniae</name>
    <dbReference type="NCBI Taxonomy" id="943830"/>
    <lineage>
        <taxon>Bacteria</taxon>
        <taxon>Pseudomonadati</taxon>
        <taxon>Pseudomonadota</taxon>
        <taxon>Alphaproteobacteria</taxon>
        <taxon>Hyphomicrobiales</taxon>
        <taxon>Nitrobacteraceae</taxon>
        <taxon>Tardiphaga</taxon>
    </lineage>
</organism>
<sequence>MSEVKSGRVDQGSDQLLGAAGISVERMPMLHVIFDQMTNLCAESLRSMSPSQSYFSLSSVGSDRLSDILDRYEGEAIAAVFYAQAWDARILIGFDRDFVYTMIELLFGADGAEPPLDMPRVFSNVELHVAQSLFERFGKALQASFDRASDVTFNLERVETRMDYLAIGRLNNMAVCAKILLQGLDRGGEMFIVIPHAALNPIRQALSQIVSGESASTDPNWSRQLHSEIKRTEVVLKAVLEERQFTLGEVAKFHVGQVLKLNATPDTMVRLECNDQRLFWCQLGQMNGVYSLQVKESADQKREFIDGILAR</sequence>
<keyword evidence="13" id="KW-0966">Cell projection</keyword>
<dbReference type="InterPro" id="IPR001689">
    <property type="entry name" value="Flag_FliM"/>
</dbReference>
<evidence type="ECO:0000256" key="8">
    <source>
        <dbReference type="ARBA" id="ARBA00022779"/>
    </source>
</evidence>
<dbReference type="InterPro" id="IPR001543">
    <property type="entry name" value="FliN-like_C"/>
</dbReference>
<protein>
    <recommendedName>
        <fullName evidence="4">Flagellar motor switch protein FliM</fullName>
    </recommendedName>
</protein>
<dbReference type="Gene3D" id="2.30.330.10">
    <property type="entry name" value="SpoA-like"/>
    <property type="match status" value="1"/>
</dbReference>
<evidence type="ECO:0000256" key="4">
    <source>
        <dbReference type="ARBA" id="ARBA00021898"/>
    </source>
</evidence>
<dbReference type="GO" id="GO:0071978">
    <property type="term" value="P:bacterial-type flagellum-dependent swarming motility"/>
    <property type="evidence" value="ECO:0007669"/>
    <property type="project" value="TreeGrafter"/>
</dbReference>
<keyword evidence="13" id="KW-0282">Flagellum</keyword>
<dbReference type="Proteomes" id="UP000076574">
    <property type="component" value="Unassembled WGS sequence"/>
</dbReference>
<dbReference type="EMBL" id="LVYV01000001">
    <property type="protein sequence ID" value="KZD25546.1"/>
    <property type="molecule type" value="Genomic_DNA"/>
</dbReference>
<dbReference type="CDD" id="cd17908">
    <property type="entry name" value="FliM"/>
    <property type="match status" value="1"/>
</dbReference>
<evidence type="ECO:0000256" key="5">
    <source>
        <dbReference type="ARBA" id="ARBA00022475"/>
    </source>
</evidence>
<keyword evidence="13" id="KW-0969">Cilium</keyword>
<dbReference type="SUPFAM" id="SSF101801">
    <property type="entry name" value="Surface presentation of antigens (SPOA)"/>
    <property type="match status" value="1"/>
</dbReference>
<keyword evidence="6" id="KW-0145">Chemotaxis</keyword>
<comment type="similarity">
    <text evidence="3">Belongs to the FliM family.</text>
</comment>
<dbReference type="GO" id="GO:0003774">
    <property type="term" value="F:cytoskeletal motor activity"/>
    <property type="evidence" value="ECO:0007669"/>
    <property type="project" value="InterPro"/>
</dbReference>
<name>A0A109ZYG9_9BRAD</name>
<dbReference type="OrthoDB" id="9806941at2"/>
<keyword evidence="15" id="KW-1185">Reference proteome</keyword>
<keyword evidence="10" id="KW-0975">Bacterial flagellum</keyword>
<dbReference type="AlphaFoldDB" id="A0A109ZYG9"/>
<dbReference type="GO" id="GO:0005886">
    <property type="term" value="C:plasma membrane"/>
    <property type="evidence" value="ECO:0007669"/>
    <property type="project" value="UniProtKB-SubCell"/>
</dbReference>
<keyword evidence="8" id="KW-0283">Flagellar rotation</keyword>
<reference evidence="14 15" key="2">
    <citation type="submission" date="2016-03" db="EMBL/GenBank/DDBJ databases">
        <title>Microsymbionts genomes from the relict species Vavilovia formosa (Stev.) Fed.</title>
        <authorList>
            <person name="Kopat V."/>
            <person name="Chirak E."/>
            <person name="Kimeklis A."/>
            <person name="Andronov E."/>
        </authorList>
    </citation>
    <scope>NUCLEOTIDE SEQUENCE [LARGE SCALE GENOMIC DNA]</scope>
    <source>
        <strain evidence="14 15">Vaf07</strain>
    </source>
</reference>
<evidence type="ECO:0000256" key="3">
    <source>
        <dbReference type="ARBA" id="ARBA00011049"/>
    </source>
</evidence>
<dbReference type="SUPFAM" id="SSF103039">
    <property type="entry name" value="CheC-like"/>
    <property type="match status" value="1"/>
</dbReference>
<dbReference type="InterPro" id="IPR036429">
    <property type="entry name" value="SpoA-like_sf"/>
</dbReference>
<keyword evidence="9" id="KW-0472">Membrane</keyword>
<evidence type="ECO:0000256" key="7">
    <source>
        <dbReference type="ARBA" id="ARBA00022519"/>
    </source>
</evidence>
<dbReference type="InterPro" id="IPR028976">
    <property type="entry name" value="CheC-like_sf"/>
</dbReference>
<keyword evidence="5" id="KW-1003">Cell membrane</keyword>
<gene>
    <name evidence="13" type="primary">fliM_1</name>
    <name evidence="14" type="ORF">A4A58_03815</name>
    <name evidence="13" type="ORF">PROKKA_00775</name>
</gene>
<evidence type="ECO:0000256" key="6">
    <source>
        <dbReference type="ARBA" id="ARBA00022500"/>
    </source>
</evidence>
<dbReference type="GO" id="GO:0050918">
    <property type="term" value="P:positive chemotaxis"/>
    <property type="evidence" value="ECO:0007669"/>
    <property type="project" value="TreeGrafter"/>
</dbReference>
<proteinExistence type="inferred from homology"/>
<keyword evidence="7" id="KW-0997">Cell inner membrane</keyword>
<evidence type="ECO:0000256" key="11">
    <source>
        <dbReference type="ARBA" id="ARBA00025044"/>
    </source>
</evidence>
<dbReference type="Gene3D" id="3.40.1550.10">
    <property type="entry name" value="CheC-like"/>
    <property type="match status" value="1"/>
</dbReference>
<dbReference type="PANTHER" id="PTHR30034:SF3">
    <property type="entry name" value="FLAGELLAR MOTOR SWITCH PROTEIN FLIM"/>
    <property type="match status" value="1"/>
</dbReference>
<comment type="function">
    <text evidence="11">FliM is one of three proteins (FliG, FliN, FliM) that forms the rotor-mounted switch complex (C ring), located at the base of the basal body. This complex interacts with the CheY and CheZ chemotaxis proteins, in addition to contacting components of the motor that determine the direction of flagellar rotation.</text>
</comment>